<dbReference type="Proteomes" id="UP000729402">
    <property type="component" value="Unassembled WGS sequence"/>
</dbReference>
<comment type="caution">
    <text evidence="2">The sequence shown here is derived from an EMBL/GenBank/DDBJ whole genome shotgun (WGS) entry which is preliminary data.</text>
</comment>
<reference evidence="2" key="2">
    <citation type="submission" date="2021-02" db="EMBL/GenBank/DDBJ databases">
        <authorList>
            <person name="Kimball J.A."/>
            <person name="Haas M.W."/>
            <person name="Macchietto M."/>
            <person name="Kono T."/>
            <person name="Duquette J."/>
            <person name="Shao M."/>
        </authorList>
    </citation>
    <scope>NUCLEOTIDE SEQUENCE</scope>
    <source>
        <tissue evidence="2">Fresh leaf tissue</tissue>
    </source>
</reference>
<evidence type="ECO:0000313" key="3">
    <source>
        <dbReference type="Proteomes" id="UP000729402"/>
    </source>
</evidence>
<evidence type="ECO:0000313" key="2">
    <source>
        <dbReference type="EMBL" id="KAG8048666.1"/>
    </source>
</evidence>
<proteinExistence type="predicted"/>
<gene>
    <name evidence="2" type="ORF">GUJ93_ZPchr0009g745</name>
</gene>
<name>A0A8J5S2F0_ZIZPA</name>
<feature type="region of interest" description="Disordered" evidence="1">
    <location>
        <begin position="1"/>
        <end position="81"/>
    </location>
</feature>
<accession>A0A8J5S2F0</accession>
<organism evidence="2 3">
    <name type="scientific">Zizania palustris</name>
    <name type="common">Northern wild rice</name>
    <dbReference type="NCBI Taxonomy" id="103762"/>
    <lineage>
        <taxon>Eukaryota</taxon>
        <taxon>Viridiplantae</taxon>
        <taxon>Streptophyta</taxon>
        <taxon>Embryophyta</taxon>
        <taxon>Tracheophyta</taxon>
        <taxon>Spermatophyta</taxon>
        <taxon>Magnoliopsida</taxon>
        <taxon>Liliopsida</taxon>
        <taxon>Poales</taxon>
        <taxon>Poaceae</taxon>
        <taxon>BOP clade</taxon>
        <taxon>Oryzoideae</taxon>
        <taxon>Oryzeae</taxon>
        <taxon>Zizaniinae</taxon>
        <taxon>Zizania</taxon>
    </lineage>
</organism>
<evidence type="ECO:0000256" key="1">
    <source>
        <dbReference type="SAM" id="MobiDB-lite"/>
    </source>
</evidence>
<dbReference type="AlphaFoldDB" id="A0A8J5S2F0"/>
<dbReference type="EMBL" id="JAAALK010000289">
    <property type="protein sequence ID" value="KAG8048666.1"/>
    <property type="molecule type" value="Genomic_DNA"/>
</dbReference>
<keyword evidence="3" id="KW-1185">Reference proteome</keyword>
<protein>
    <submittedName>
        <fullName evidence="2">Uncharacterized protein</fullName>
    </submittedName>
</protein>
<sequence length="95" mass="9860">MEDPGSHTPFPFNPDSSSWVAPGTTLPPPLGRSTFSEAAIPKASSSRGSGQAYSSRSSAAPSRFLPSSKHAAPPPPARGSGLAFSWVVTVFTFLK</sequence>
<reference evidence="2" key="1">
    <citation type="journal article" date="2021" name="bioRxiv">
        <title>Whole Genome Assembly and Annotation of Northern Wild Rice, Zizania palustris L., Supports a Whole Genome Duplication in the Zizania Genus.</title>
        <authorList>
            <person name="Haas M."/>
            <person name="Kono T."/>
            <person name="Macchietto M."/>
            <person name="Millas R."/>
            <person name="McGilp L."/>
            <person name="Shao M."/>
            <person name="Duquette J."/>
            <person name="Hirsch C.N."/>
            <person name="Kimball J."/>
        </authorList>
    </citation>
    <scope>NUCLEOTIDE SEQUENCE</scope>
    <source>
        <tissue evidence="2">Fresh leaf tissue</tissue>
    </source>
</reference>
<feature type="compositionally biased region" description="Low complexity" evidence="1">
    <location>
        <begin position="43"/>
        <end position="68"/>
    </location>
</feature>